<dbReference type="EMBL" id="KV419407">
    <property type="protein sequence ID" value="KZS93475.1"/>
    <property type="molecule type" value="Genomic_DNA"/>
</dbReference>
<dbReference type="Pfam" id="PF00889">
    <property type="entry name" value="EF_TS"/>
    <property type="match status" value="1"/>
</dbReference>
<dbReference type="STRING" id="1314777.A0A164URI7"/>
<accession>A0A164URI7</accession>
<dbReference type="OrthoDB" id="277235at2759"/>
<dbReference type="AlphaFoldDB" id="A0A164URI7"/>
<evidence type="ECO:0000256" key="2">
    <source>
        <dbReference type="ARBA" id="ARBA00022768"/>
    </source>
</evidence>
<reference evidence="8 9" key="1">
    <citation type="journal article" date="2016" name="Mol. Biol. Evol.">
        <title>Comparative Genomics of Early-Diverging Mushroom-Forming Fungi Provides Insights into the Origins of Lignocellulose Decay Capabilities.</title>
        <authorList>
            <person name="Nagy L.G."/>
            <person name="Riley R."/>
            <person name="Tritt A."/>
            <person name="Adam C."/>
            <person name="Daum C."/>
            <person name="Floudas D."/>
            <person name="Sun H."/>
            <person name="Yadav J.S."/>
            <person name="Pangilinan J."/>
            <person name="Larsson K.H."/>
            <person name="Matsuura K."/>
            <person name="Barry K."/>
            <person name="Labutti K."/>
            <person name="Kuo R."/>
            <person name="Ohm R.A."/>
            <person name="Bhattacharya S.S."/>
            <person name="Shirouzu T."/>
            <person name="Yoshinaga Y."/>
            <person name="Martin F.M."/>
            <person name="Grigoriev I.V."/>
            <person name="Hibbett D.S."/>
        </authorList>
    </citation>
    <scope>NUCLEOTIDE SEQUENCE [LARGE SCALE GENOMIC DNA]</scope>
    <source>
        <strain evidence="8 9">HHB9708</strain>
    </source>
</reference>
<evidence type="ECO:0000259" key="7">
    <source>
        <dbReference type="Pfam" id="PF00889"/>
    </source>
</evidence>
<feature type="domain" description="Translation elongation factor EFTs/EF1B dimerisation" evidence="7">
    <location>
        <begin position="105"/>
        <end position="280"/>
    </location>
</feature>
<evidence type="ECO:0000256" key="4">
    <source>
        <dbReference type="ARBA" id="ARBA00022946"/>
    </source>
</evidence>
<dbReference type="InterPro" id="IPR036402">
    <property type="entry name" value="EF-Ts_dimer_sf"/>
</dbReference>
<dbReference type="SUPFAM" id="SSF46934">
    <property type="entry name" value="UBA-like"/>
    <property type="match status" value="1"/>
</dbReference>
<comment type="function">
    <text evidence="6">Associates with the EF-Tu.GDP complex and induces the exchange of GDP to GTP. It remains bound to the aminoacyl-tRNA.EF-Tu.GTP complex up to the GTP hydrolysis stage on the ribosome.</text>
</comment>
<protein>
    <recommendedName>
        <fullName evidence="6">Elongation factor Ts, mitochondrial</fullName>
        <shortName evidence="6">EF-Ts</shortName>
        <shortName evidence="6">EF-TsMt</shortName>
    </recommendedName>
</protein>
<evidence type="ECO:0000256" key="3">
    <source>
        <dbReference type="ARBA" id="ARBA00022917"/>
    </source>
</evidence>
<keyword evidence="9" id="KW-1185">Reference proteome</keyword>
<dbReference type="InterPro" id="IPR014039">
    <property type="entry name" value="Transl_elong_EFTs/EF1B_dimer"/>
</dbReference>
<dbReference type="Proteomes" id="UP000076722">
    <property type="component" value="Unassembled WGS sequence"/>
</dbReference>
<keyword evidence="4" id="KW-0809">Transit peptide</keyword>
<gene>
    <name evidence="6" type="primary">TSF1</name>
    <name evidence="8" type="ORF">SISNIDRAFT_454672</name>
</gene>
<dbReference type="InterPro" id="IPR009060">
    <property type="entry name" value="UBA-like_sf"/>
</dbReference>
<comment type="subcellular location">
    <subcellularLocation>
        <location evidence="6">Mitochondrion</location>
    </subcellularLocation>
</comment>
<evidence type="ECO:0000256" key="5">
    <source>
        <dbReference type="ARBA" id="ARBA00023128"/>
    </source>
</evidence>
<evidence type="ECO:0000256" key="6">
    <source>
        <dbReference type="HAMAP-Rule" id="MF_03135"/>
    </source>
</evidence>
<organism evidence="8 9">
    <name type="scientific">Sistotremastrum niveocremeum HHB9708</name>
    <dbReference type="NCBI Taxonomy" id="1314777"/>
    <lineage>
        <taxon>Eukaryota</taxon>
        <taxon>Fungi</taxon>
        <taxon>Dikarya</taxon>
        <taxon>Basidiomycota</taxon>
        <taxon>Agaricomycotina</taxon>
        <taxon>Agaricomycetes</taxon>
        <taxon>Sistotremastrales</taxon>
        <taxon>Sistotremastraceae</taxon>
        <taxon>Sertulicium</taxon>
        <taxon>Sertulicium niveocremeum</taxon>
    </lineage>
</organism>
<evidence type="ECO:0000256" key="1">
    <source>
        <dbReference type="ARBA" id="ARBA00005532"/>
    </source>
</evidence>
<dbReference type="SUPFAM" id="SSF54713">
    <property type="entry name" value="Elongation factor Ts (EF-Ts), dimerisation domain"/>
    <property type="match status" value="2"/>
</dbReference>
<dbReference type="PANTHER" id="PTHR11741:SF0">
    <property type="entry name" value="ELONGATION FACTOR TS, MITOCHONDRIAL"/>
    <property type="match status" value="1"/>
</dbReference>
<name>A0A164URI7_9AGAM</name>
<dbReference type="InterPro" id="IPR001816">
    <property type="entry name" value="Transl_elong_EFTs/EF1B"/>
</dbReference>
<dbReference type="GO" id="GO:0070125">
    <property type="term" value="P:mitochondrial translational elongation"/>
    <property type="evidence" value="ECO:0007669"/>
    <property type="project" value="TreeGrafter"/>
</dbReference>
<sequence>MLKRLVNRQCISLHRSYSTAPKPTLQLVAELRKLTETSISKAREALSATNNDVSAALSWLQNDLAESGAKKAAKVQGRVAKEGLIGVCILSGGTGHSSGLGGIRAAMVELNCETDFVGRNELFGKLVSDIAHTAAYISEPVDSEKLFAPCPLDILNDSPLLPSDASRHDPYQSSISTAIRDTIAKVGENISLRRAITFIKDPFPPSSPYGLRVANYVHGAVSADLSQGRMSSLVAVGLKSTNLGALLQSKDFRTDLGVLERSVARQIVGMGAQTIRSDSSNESTSDALYAQPFMMYPQSPEGASVEDVLRIWGREHGLEGGEEPGVEIVDFVRWQVGEHIEPS</sequence>
<dbReference type="GO" id="GO:0003746">
    <property type="term" value="F:translation elongation factor activity"/>
    <property type="evidence" value="ECO:0007669"/>
    <property type="project" value="UniProtKB-UniRule"/>
</dbReference>
<keyword evidence="2 6" id="KW-0251">Elongation factor</keyword>
<comment type="similarity">
    <text evidence="1 6">Belongs to the EF-Ts family.</text>
</comment>
<dbReference type="GO" id="GO:0005739">
    <property type="term" value="C:mitochondrion"/>
    <property type="evidence" value="ECO:0007669"/>
    <property type="project" value="UniProtKB-SubCell"/>
</dbReference>
<proteinExistence type="inferred from homology"/>
<dbReference type="HAMAP" id="MF_00050">
    <property type="entry name" value="EF_Ts"/>
    <property type="match status" value="1"/>
</dbReference>
<evidence type="ECO:0000313" key="9">
    <source>
        <dbReference type="Proteomes" id="UP000076722"/>
    </source>
</evidence>
<keyword evidence="3 6" id="KW-0648">Protein biosynthesis</keyword>
<keyword evidence="5 6" id="KW-0496">Mitochondrion</keyword>
<dbReference type="Gene3D" id="1.10.8.10">
    <property type="entry name" value="DNA helicase RuvA subunit, C-terminal domain"/>
    <property type="match status" value="1"/>
</dbReference>
<evidence type="ECO:0000313" key="8">
    <source>
        <dbReference type="EMBL" id="KZS93475.1"/>
    </source>
</evidence>
<dbReference type="PANTHER" id="PTHR11741">
    <property type="entry name" value="ELONGATION FACTOR TS"/>
    <property type="match status" value="1"/>
</dbReference>
<dbReference type="CDD" id="cd14275">
    <property type="entry name" value="UBA_EF-Ts"/>
    <property type="match status" value="1"/>
</dbReference>
<dbReference type="Gene3D" id="3.30.479.20">
    <property type="entry name" value="Elongation factor Ts, dimerisation domain"/>
    <property type="match status" value="2"/>
</dbReference>